<dbReference type="Proteomes" id="UP001143330">
    <property type="component" value="Unassembled WGS sequence"/>
</dbReference>
<name>A0A9W6ND34_9HYPH</name>
<evidence type="ECO:0000313" key="4">
    <source>
        <dbReference type="Proteomes" id="UP001143330"/>
    </source>
</evidence>
<comment type="caution">
    <text evidence="3">The sequence shown here is derived from an EMBL/GenBank/DDBJ whole genome shotgun (WGS) entry which is preliminary data.</text>
</comment>
<reference evidence="3" key="1">
    <citation type="journal article" date="2014" name="Int. J. Syst. Evol. Microbiol.">
        <title>Complete genome sequence of Corynebacterium casei LMG S-19264T (=DSM 44701T), isolated from a smear-ripened cheese.</title>
        <authorList>
            <consortium name="US DOE Joint Genome Institute (JGI-PGF)"/>
            <person name="Walter F."/>
            <person name="Albersmeier A."/>
            <person name="Kalinowski J."/>
            <person name="Ruckert C."/>
        </authorList>
    </citation>
    <scope>NUCLEOTIDE SEQUENCE</scope>
    <source>
        <strain evidence="3">VKM B-2789</strain>
    </source>
</reference>
<keyword evidence="3" id="KW-0808">Transferase</keyword>
<evidence type="ECO:0000259" key="2">
    <source>
        <dbReference type="Pfam" id="PF00487"/>
    </source>
</evidence>
<protein>
    <submittedName>
        <fullName evidence="3">Aminotransferase</fullName>
    </submittedName>
</protein>
<feature type="domain" description="Fatty acid desaturase" evidence="2">
    <location>
        <begin position="46"/>
        <end position="280"/>
    </location>
</feature>
<reference evidence="3" key="2">
    <citation type="submission" date="2023-01" db="EMBL/GenBank/DDBJ databases">
        <authorList>
            <person name="Sun Q."/>
            <person name="Evtushenko L."/>
        </authorList>
    </citation>
    <scope>NUCLEOTIDE SEQUENCE</scope>
    <source>
        <strain evidence="3">VKM B-2789</strain>
    </source>
</reference>
<feature type="transmembrane region" description="Helical" evidence="1">
    <location>
        <begin position="173"/>
        <end position="194"/>
    </location>
</feature>
<accession>A0A9W6ND34</accession>
<organism evidence="3 4">
    <name type="scientific">Ancylobacter defluvii</name>
    <dbReference type="NCBI Taxonomy" id="1282440"/>
    <lineage>
        <taxon>Bacteria</taxon>
        <taxon>Pseudomonadati</taxon>
        <taxon>Pseudomonadota</taxon>
        <taxon>Alphaproteobacteria</taxon>
        <taxon>Hyphomicrobiales</taxon>
        <taxon>Xanthobacteraceae</taxon>
        <taxon>Ancylobacter</taxon>
    </lineage>
</organism>
<dbReference type="GO" id="GO:0008483">
    <property type="term" value="F:transaminase activity"/>
    <property type="evidence" value="ECO:0007669"/>
    <property type="project" value="UniProtKB-KW"/>
</dbReference>
<keyword evidence="1" id="KW-0812">Transmembrane</keyword>
<sequence>MSIIESLPQTRTRTALRAAVEWPTLSLSIAIYGGWGLLTFFHASLPVFVLIPLGAWIIAWQGSLQHEIIHGHPTRWRVFNRVLGSIPLSLWLPFQRYRMLHLCHHRDERLTDPLDDPESYYWTEADWTRLGSVGRWLVKAQTRLVGRLVIGPFWSVGRFLASEAKAMLAGDRLLIRIWAHHLAGCVGILLWLVLVCDFDPLAYVLLFLYPGTALQMVRSFAEHKAESEVSRRTAIVENSPVLGLLFLNNNLHAVHHTHPTLPWYRLPDHYRANRAAVLEGNGGLLYRGYGDVFRRFLVRPHDQPEHPHGRAPLDQ</sequence>
<keyword evidence="1" id="KW-0472">Membrane</keyword>
<proteinExistence type="predicted"/>
<keyword evidence="4" id="KW-1185">Reference proteome</keyword>
<evidence type="ECO:0000313" key="3">
    <source>
        <dbReference type="EMBL" id="GLK86186.1"/>
    </source>
</evidence>
<evidence type="ECO:0000256" key="1">
    <source>
        <dbReference type="SAM" id="Phobius"/>
    </source>
</evidence>
<keyword evidence="1" id="KW-1133">Transmembrane helix</keyword>
<dbReference type="RefSeq" id="WP_213360576.1">
    <property type="nucleotide sequence ID" value="NZ_BSFM01000017.1"/>
</dbReference>
<dbReference type="AlphaFoldDB" id="A0A9W6ND34"/>
<dbReference type="InterPro" id="IPR005804">
    <property type="entry name" value="FA_desaturase_dom"/>
</dbReference>
<feature type="transmembrane region" description="Helical" evidence="1">
    <location>
        <begin position="29"/>
        <end position="58"/>
    </location>
</feature>
<keyword evidence="3" id="KW-0032">Aminotransferase</keyword>
<gene>
    <name evidence="3" type="ORF">GCM10017653_42560</name>
</gene>
<dbReference type="Pfam" id="PF00487">
    <property type="entry name" value="FA_desaturase"/>
    <property type="match status" value="1"/>
</dbReference>
<dbReference type="EMBL" id="BSFM01000017">
    <property type="protein sequence ID" value="GLK86186.1"/>
    <property type="molecule type" value="Genomic_DNA"/>
</dbReference>
<dbReference type="GO" id="GO:0006629">
    <property type="term" value="P:lipid metabolic process"/>
    <property type="evidence" value="ECO:0007669"/>
    <property type="project" value="InterPro"/>
</dbReference>